<dbReference type="Gene3D" id="3.40.50.300">
    <property type="entry name" value="P-loop containing nucleotide triphosphate hydrolases"/>
    <property type="match status" value="1"/>
</dbReference>
<feature type="region of interest" description="Disordered" evidence="1">
    <location>
        <begin position="241"/>
        <end position="280"/>
    </location>
</feature>
<dbReference type="OrthoDB" id="15417at2759"/>
<dbReference type="VEuPathDB" id="FungiDB:PPTG_21749"/>
<dbReference type="AlphaFoldDB" id="W2QWG5"/>
<proteinExistence type="predicted"/>
<dbReference type="InterPro" id="IPR027417">
    <property type="entry name" value="P-loop_NTPase"/>
</dbReference>
<gene>
    <name evidence="2" type="ORF">PPTG_21749</name>
</gene>
<evidence type="ECO:0000256" key="1">
    <source>
        <dbReference type="SAM" id="MobiDB-lite"/>
    </source>
</evidence>
<dbReference type="SUPFAM" id="SSF52540">
    <property type="entry name" value="P-loop containing nucleoside triphosphate hydrolases"/>
    <property type="match status" value="1"/>
</dbReference>
<dbReference type="Proteomes" id="UP000018817">
    <property type="component" value="Unassembled WGS sequence"/>
</dbReference>
<protein>
    <recommendedName>
        <fullName evidence="4">NadR/Ttd14 AAA domain-containing protein</fullName>
    </recommendedName>
</protein>
<dbReference type="RefSeq" id="XP_008898182.1">
    <property type="nucleotide sequence ID" value="XM_008899934.1"/>
</dbReference>
<reference evidence="2 3" key="2">
    <citation type="submission" date="2013-11" db="EMBL/GenBank/DDBJ databases">
        <title>The Genome Sequence of Phytophthora parasitica INRA-310.</title>
        <authorList>
            <consortium name="The Broad Institute Genomics Platform"/>
            <person name="Russ C."/>
            <person name="Tyler B."/>
            <person name="Panabieres F."/>
            <person name="Shan W."/>
            <person name="Tripathy S."/>
            <person name="Grunwald N."/>
            <person name="Machado M."/>
            <person name="Johnson C.S."/>
            <person name="Arredondo F."/>
            <person name="Hong C."/>
            <person name="Coffey M."/>
            <person name="Young S.K."/>
            <person name="Zeng Q."/>
            <person name="Gargeya S."/>
            <person name="Fitzgerald M."/>
            <person name="Abouelleil A."/>
            <person name="Alvarado L."/>
            <person name="Chapman S.B."/>
            <person name="Gainer-Dewar J."/>
            <person name="Goldberg J."/>
            <person name="Griggs A."/>
            <person name="Gujja S."/>
            <person name="Hansen M."/>
            <person name="Howarth C."/>
            <person name="Imamovic A."/>
            <person name="Ireland A."/>
            <person name="Larimer J."/>
            <person name="McCowan C."/>
            <person name="Murphy C."/>
            <person name="Pearson M."/>
            <person name="Poon T.W."/>
            <person name="Priest M."/>
            <person name="Roberts A."/>
            <person name="Saif S."/>
            <person name="Shea T."/>
            <person name="Sykes S."/>
            <person name="Wortman J."/>
            <person name="Nusbaum C."/>
            <person name="Birren B."/>
        </authorList>
    </citation>
    <scope>NUCLEOTIDE SEQUENCE [LARGE SCALE GENOMIC DNA]</scope>
    <source>
        <strain evidence="2 3">INRA-310</strain>
    </source>
</reference>
<sequence>MKPESKLVVVALEGCHGCGKTALCEEFEAQGYDILDEAFMDMPAYALHPQSLLMETSWVCSWFERVLRLADRVKPGRKQVFIADRSPFSAVLYSANGHLLEPVIREQMREVQDFAGVQFYTVHVQVERELLWRRICARLELEPERLRLNEHKREWMEYSFLPRLLWRRICARLELEPERLRLNEHKREWMEETLAFYESFDWDLTVTNDERSVATIAKNISRLLRERDDTFEAVYKCTKPRVASPHSSSNSSTLSTDSECESAEEEHNMHVDSDWSAKDTDTQMKSIISFNNTPSMQDY</sequence>
<evidence type="ECO:0008006" key="4">
    <source>
        <dbReference type="Google" id="ProtNLM"/>
    </source>
</evidence>
<reference evidence="3" key="1">
    <citation type="submission" date="2011-12" db="EMBL/GenBank/DDBJ databases">
        <authorList>
            <consortium name="The Broad Institute Genome Sequencing Platform"/>
            <person name="Russ C."/>
            <person name="Tyler B."/>
            <person name="Panabieres F."/>
            <person name="Shan W."/>
            <person name="Tripathy S."/>
            <person name="Grunwald N."/>
            <person name="Machado M."/>
            <person name="Young S.K."/>
            <person name="Zeng Q."/>
            <person name="Gargeya S."/>
            <person name="Fitzgerald M."/>
            <person name="Haas B."/>
            <person name="Abouelleil A."/>
            <person name="Alvarado L."/>
            <person name="Arachchi H.M."/>
            <person name="Berlin A."/>
            <person name="Chapman S.B."/>
            <person name="Gearin G."/>
            <person name="Goldberg J."/>
            <person name="Griggs A."/>
            <person name="Gujja S."/>
            <person name="Hansen M."/>
            <person name="Heiman D."/>
            <person name="Howarth C."/>
            <person name="Larimer J."/>
            <person name="Lui A."/>
            <person name="MacDonald P.J.P."/>
            <person name="McCowen C."/>
            <person name="Montmayeur A."/>
            <person name="Murphy C."/>
            <person name="Neiman D."/>
            <person name="Pearson M."/>
            <person name="Priest M."/>
            <person name="Roberts A."/>
            <person name="Saif S."/>
            <person name="Shea T."/>
            <person name="Sisk P."/>
            <person name="Stolte C."/>
            <person name="Sykes S."/>
            <person name="Wortman J."/>
            <person name="Nusbaum C."/>
            <person name="Birren B."/>
        </authorList>
    </citation>
    <scope>NUCLEOTIDE SEQUENCE [LARGE SCALE GENOMIC DNA]</scope>
    <source>
        <strain evidence="3">INRA-310</strain>
    </source>
</reference>
<evidence type="ECO:0000313" key="3">
    <source>
        <dbReference type="Proteomes" id="UP000018817"/>
    </source>
</evidence>
<accession>W2QWG5</accession>
<dbReference type="OMA" id="VCSWFER"/>
<name>W2QWG5_PHYN3</name>
<feature type="compositionally biased region" description="Low complexity" evidence="1">
    <location>
        <begin position="244"/>
        <end position="257"/>
    </location>
</feature>
<feature type="compositionally biased region" description="Basic and acidic residues" evidence="1">
    <location>
        <begin position="265"/>
        <end position="280"/>
    </location>
</feature>
<organism evidence="2 3">
    <name type="scientific">Phytophthora nicotianae (strain INRA-310)</name>
    <name type="common">Phytophthora parasitica</name>
    <dbReference type="NCBI Taxonomy" id="761204"/>
    <lineage>
        <taxon>Eukaryota</taxon>
        <taxon>Sar</taxon>
        <taxon>Stramenopiles</taxon>
        <taxon>Oomycota</taxon>
        <taxon>Peronosporomycetes</taxon>
        <taxon>Peronosporales</taxon>
        <taxon>Peronosporaceae</taxon>
        <taxon>Phytophthora</taxon>
    </lineage>
</organism>
<evidence type="ECO:0000313" key="2">
    <source>
        <dbReference type="EMBL" id="ETN16620.1"/>
    </source>
</evidence>
<dbReference type="GeneID" id="20190348"/>
<dbReference type="EMBL" id="KI669568">
    <property type="protein sequence ID" value="ETN16620.1"/>
    <property type="molecule type" value="Genomic_DNA"/>
</dbReference>